<dbReference type="SUPFAM" id="SSF50978">
    <property type="entry name" value="WD40 repeat-like"/>
    <property type="match status" value="1"/>
</dbReference>
<dbReference type="Proteomes" id="UP000287188">
    <property type="component" value="Unassembled WGS sequence"/>
</dbReference>
<dbReference type="InterPro" id="IPR011989">
    <property type="entry name" value="ARM-like"/>
</dbReference>
<dbReference type="Gene3D" id="2.130.10.10">
    <property type="entry name" value="YVTN repeat-like/Quinoprotein amine dehydrogenase"/>
    <property type="match status" value="2"/>
</dbReference>
<dbReference type="InterPro" id="IPR036322">
    <property type="entry name" value="WD40_repeat_dom_sf"/>
</dbReference>
<feature type="repeat" description="WD" evidence="3">
    <location>
        <begin position="387"/>
        <end position="412"/>
    </location>
</feature>
<sequence length="462" mass="50511">MVREAAVLALGKMNELAPRSLLQQAMADKDTNVRQAAEKVLRGLADVALQHWQRQQCSSPDNASSSDVTNKPSIYEKQLPAIPSTTPRTDIVPAPAYPAHSHLLASLTKLAATARHASIVMLIVMLLGGVAFMLQPPLQAPAEINHIVEYAHYHDIGGKSSGVTWLNNTQFAWVDGNGTIQVANAVIKQSMAMYNTPARVLDLAWVGYSFYTAELQNGAVIIRKDNRQTIFSVPTSSQIPVATFSPNGHYIALALNETSAVTTISIWDTTTGHFLSSYTAQQGTITAIAWPTRGNTLASICASVDRDGQQIWKIEMWDMRTGRSSLTQEPTPYLSLPQRVVGLSWSPDDMRLAYTLADGVVHVHDRGTLIDGTYNTRSVSNSNWDGAIAWSPDGKYLASTDKNGEVQVWNVSGDNKDGQLVCTYMRHKTPVDAISWVPNAAIDRIVSTDISGNLFVWDVQDH</sequence>
<dbReference type="Pfam" id="PF00400">
    <property type="entry name" value="WD40"/>
    <property type="match status" value="1"/>
</dbReference>
<dbReference type="InterPro" id="IPR015943">
    <property type="entry name" value="WD40/YVTN_repeat-like_dom_sf"/>
</dbReference>
<keyword evidence="6" id="KW-1185">Reference proteome</keyword>
<feature type="repeat" description="WD" evidence="3">
    <location>
        <begin position="424"/>
        <end position="462"/>
    </location>
</feature>
<dbReference type="PANTHER" id="PTHR19848:SF0">
    <property type="entry name" value="NOTCHLESS PROTEIN HOMOLOG 1"/>
    <property type="match status" value="1"/>
</dbReference>
<dbReference type="PROSITE" id="PS50082">
    <property type="entry name" value="WD_REPEATS_2"/>
    <property type="match status" value="2"/>
</dbReference>
<feature type="domain" description="Anaphase-promoting complex subunit 4-like WD40" evidence="4">
    <location>
        <begin position="216"/>
        <end position="291"/>
    </location>
</feature>
<dbReference type="SMART" id="SM00320">
    <property type="entry name" value="WD40"/>
    <property type="match status" value="5"/>
</dbReference>
<gene>
    <name evidence="5" type="ORF">KDK_63670</name>
</gene>
<dbReference type="OrthoDB" id="144556at2"/>
<dbReference type="GO" id="GO:0000027">
    <property type="term" value="P:ribosomal large subunit assembly"/>
    <property type="evidence" value="ECO:0007669"/>
    <property type="project" value="TreeGrafter"/>
</dbReference>
<organism evidence="5 6">
    <name type="scientific">Dictyobacter kobayashii</name>
    <dbReference type="NCBI Taxonomy" id="2014872"/>
    <lineage>
        <taxon>Bacteria</taxon>
        <taxon>Bacillati</taxon>
        <taxon>Chloroflexota</taxon>
        <taxon>Ktedonobacteria</taxon>
        <taxon>Ktedonobacterales</taxon>
        <taxon>Dictyobacteraceae</taxon>
        <taxon>Dictyobacter</taxon>
    </lineage>
</organism>
<proteinExistence type="predicted"/>
<evidence type="ECO:0000256" key="2">
    <source>
        <dbReference type="ARBA" id="ARBA00022737"/>
    </source>
</evidence>
<dbReference type="PROSITE" id="PS50294">
    <property type="entry name" value="WD_REPEATS_REGION"/>
    <property type="match status" value="1"/>
</dbReference>
<evidence type="ECO:0000256" key="1">
    <source>
        <dbReference type="ARBA" id="ARBA00022574"/>
    </source>
</evidence>
<dbReference type="EMBL" id="BIFS01000002">
    <property type="protein sequence ID" value="GCE22567.1"/>
    <property type="molecule type" value="Genomic_DNA"/>
</dbReference>
<dbReference type="InterPro" id="IPR001680">
    <property type="entry name" value="WD40_rpt"/>
</dbReference>
<dbReference type="PANTHER" id="PTHR19848">
    <property type="entry name" value="WD40 REPEAT PROTEIN"/>
    <property type="match status" value="1"/>
</dbReference>
<evidence type="ECO:0000313" key="5">
    <source>
        <dbReference type="EMBL" id="GCE22567.1"/>
    </source>
</evidence>
<keyword evidence="2" id="KW-0677">Repeat</keyword>
<dbReference type="Pfam" id="PF12894">
    <property type="entry name" value="ANAPC4_WD40"/>
    <property type="match status" value="1"/>
</dbReference>
<protein>
    <recommendedName>
        <fullName evidence="4">Anaphase-promoting complex subunit 4-like WD40 domain-containing protein</fullName>
    </recommendedName>
</protein>
<name>A0A402AU15_9CHLR</name>
<comment type="caution">
    <text evidence="5">The sequence shown here is derived from an EMBL/GenBank/DDBJ whole genome shotgun (WGS) entry which is preliminary data.</text>
</comment>
<dbReference type="PROSITE" id="PS00678">
    <property type="entry name" value="WD_REPEATS_1"/>
    <property type="match status" value="1"/>
</dbReference>
<reference evidence="6" key="1">
    <citation type="submission" date="2018-12" db="EMBL/GenBank/DDBJ databases">
        <title>Tengunoibacter tsumagoiensis gen. nov., sp. nov., Dictyobacter kobayashii sp. nov., D. alpinus sp. nov., and D. joshuensis sp. nov. and description of Dictyobacteraceae fam. nov. within the order Ktedonobacterales isolated from Tengu-no-mugimeshi.</title>
        <authorList>
            <person name="Wang C.M."/>
            <person name="Zheng Y."/>
            <person name="Sakai Y."/>
            <person name="Toyoda A."/>
            <person name="Minakuchi Y."/>
            <person name="Abe K."/>
            <person name="Yokota A."/>
            <person name="Yabe S."/>
        </authorList>
    </citation>
    <scope>NUCLEOTIDE SEQUENCE [LARGE SCALE GENOMIC DNA]</scope>
    <source>
        <strain evidence="6">Uno11</strain>
    </source>
</reference>
<keyword evidence="1 3" id="KW-0853">WD repeat</keyword>
<accession>A0A402AU15</accession>
<evidence type="ECO:0000259" key="4">
    <source>
        <dbReference type="Pfam" id="PF12894"/>
    </source>
</evidence>
<evidence type="ECO:0000313" key="6">
    <source>
        <dbReference type="Proteomes" id="UP000287188"/>
    </source>
</evidence>
<evidence type="ECO:0000256" key="3">
    <source>
        <dbReference type="PROSITE-ProRule" id="PRU00221"/>
    </source>
</evidence>
<dbReference type="Gene3D" id="1.25.10.10">
    <property type="entry name" value="Leucine-rich Repeat Variant"/>
    <property type="match status" value="1"/>
</dbReference>
<dbReference type="InterPro" id="IPR019775">
    <property type="entry name" value="WD40_repeat_CS"/>
</dbReference>
<dbReference type="InterPro" id="IPR024977">
    <property type="entry name" value="Apc4-like_WD40_dom"/>
</dbReference>
<dbReference type="AlphaFoldDB" id="A0A402AU15"/>